<evidence type="ECO:0000313" key="3">
    <source>
        <dbReference type="Proteomes" id="UP001151752"/>
    </source>
</evidence>
<proteinExistence type="predicted"/>
<gene>
    <name evidence="2" type="ORF">OIU74_012757</name>
</gene>
<reference evidence="2" key="2">
    <citation type="journal article" date="2023" name="Int. J. Mol. Sci.">
        <title>De Novo Assembly and Annotation of 11 Diverse Shrub Willow (Salix) Genomes Reveals Novel Gene Organization in Sex-Linked Regions.</title>
        <authorList>
            <person name="Hyden B."/>
            <person name="Feng K."/>
            <person name="Yates T.B."/>
            <person name="Jawdy S."/>
            <person name="Cereghino C."/>
            <person name="Smart L.B."/>
            <person name="Muchero W."/>
        </authorList>
    </citation>
    <scope>NUCLEOTIDE SEQUENCE</scope>
    <source>
        <tissue evidence="2">Shoot tip</tissue>
    </source>
</reference>
<dbReference type="Gene3D" id="1.25.40.10">
    <property type="entry name" value="Tetratricopeptide repeat domain"/>
    <property type="match status" value="1"/>
</dbReference>
<keyword evidence="3" id="KW-1185">Reference proteome</keyword>
<keyword evidence="1" id="KW-0677">Repeat</keyword>
<dbReference type="AlphaFoldDB" id="A0A9Q0Q7G6"/>
<reference evidence="2" key="1">
    <citation type="submission" date="2022-11" db="EMBL/GenBank/DDBJ databases">
        <authorList>
            <person name="Hyden B.L."/>
            <person name="Feng K."/>
            <person name="Yates T."/>
            <person name="Jawdy S."/>
            <person name="Smart L.B."/>
            <person name="Muchero W."/>
        </authorList>
    </citation>
    <scope>NUCLEOTIDE SEQUENCE</scope>
    <source>
        <tissue evidence="2">Shoot tip</tissue>
    </source>
</reference>
<protein>
    <submittedName>
        <fullName evidence="2">PENTATRICOPEPTIDE REPEAT-CONTAINING PROTEIN</fullName>
    </submittedName>
</protein>
<accession>A0A9Q0Q7G6</accession>
<sequence>MASKRWNSSNIRSIIKPILSQVPDSFEKTLHILARMRYFDKAWELMVEIGKTHPFLLTLKSMSIMLCRIAKFRSYEETLDAFEKMEKRVFVGRKFGAEEFNVLLRAFCTVRKLKEAKSVFCKDA</sequence>
<dbReference type="InterPro" id="IPR002885">
    <property type="entry name" value="PPR_rpt"/>
</dbReference>
<evidence type="ECO:0000256" key="1">
    <source>
        <dbReference type="ARBA" id="ARBA00022737"/>
    </source>
</evidence>
<comment type="caution">
    <text evidence="2">The sequence shown here is derived from an EMBL/GenBank/DDBJ whole genome shotgun (WGS) entry which is preliminary data.</text>
</comment>
<evidence type="ECO:0000313" key="2">
    <source>
        <dbReference type="EMBL" id="KAJ6701454.1"/>
    </source>
</evidence>
<dbReference type="Pfam" id="PF01535">
    <property type="entry name" value="PPR"/>
    <property type="match status" value="1"/>
</dbReference>
<dbReference type="InterPro" id="IPR011990">
    <property type="entry name" value="TPR-like_helical_dom_sf"/>
</dbReference>
<dbReference type="EMBL" id="JAPFFM010000016">
    <property type="protein sequence ID" value="KAJ6701454.1"/>
    <property type="molecule type" value="Genomic_DNA"/>
</dbReference>
<dbReference type="Proteomes" id="UP001151752">
    <property type="component" value="Chromosome 1"/>
</dbReference>
<name>A0A9Q0Q7G6_9ROSI</name>
<organism evidence="2 3">
    <name type="scientific">Salix koriyanagi</name>
    <dbReference type="NCBI Taxonomy" id="2511006"/>
    <lineage>
        <taxon>Eukaryota</taxon>
        <taxon>Viridiplantae</taxon>
        <taxon>Streptophyta</taxon>
        <taxon>Embryophyta</taxon>
        <taxon>Tracheophyta</taxon>
        <taxon>Spermatophyta</taxon>
        <taxon>Magnoliopsida</taxon>
        <taxon>eudicotyledons</taxon>
        <taxon>Gunneridae</taxon>
        <taxon>Pentapetalae</taxon>
        <taxon>rosids</taxon>
        <taxon>fabids</taxon>
        <taxon>Malpighiales</taxon>
        <taxon>Salicaceae</taxon>
        <taxon>Saliceae</taxon>
        <taxon>Salix</taxon>
    </lineage>
</organism>